<dbReference type="Proteomes" id="UP000298663">
    <property type="component" value="Chromosome X"/>
</dbReference>
<reference evidence="2 3" key="1">
    <citation type="journal article" date="2015" name="Genome Biol.">
        <title>Comparative genomics of Steinernema reveals deeply conserved gene regulatory networks.</title>
        <authorList>
            <person name="Dillman A.R."/>
            <person name="Macchietto M."/>
            <person name="Porter C.F."/>
            <person name="Rogers A."/>
            <person name="Williams B."/>
            <person name="Antoshechkin I."/>
            <person name="Lee M.M."/>
            <person name="Goodwin Z."/>
            <person name="Lu X."/>
            <person name="Lewis E.E."/>
            <person name="Goodrich-Blair H."/>
            <person name="Stock S.P."/>
            <person name="Adams B.J."/>
            <person name="Sternberg P.W."/>
            <person name="Mortazavi A."/>
        </authorList>
    </citation>
    <scope>NUCLEOTIDE SEQUENCE [LARGE SCALE GENOMIC DNA]</scope>
    <source>
        <strain evidence="2 3">ALL</strain>
    </source>
</reference>
<proteinExistence type="predicted"/>
<keyword evidence="1" id="KW-0812">Transmembrane</keyword>
<dbReference type="EMBL" id="CM016762">
    <property type="protein sequence ID" value="TMS33751.1"/>
    <property type="molecule type" value="Genomic_DNA"/>
</dbReference>
<feature type="transmembrane region" description="Helical" evidence="1">
    <location>
        <begin position="26"/>
        <end position="45"/>
    </location>
</feature>
<keyword evidence="3" id="KW-1185">Reference proteome</keyword>
<accession>A0A4U8ULT9</accession>
<reference evidence="2 3" key="2">
    <citation type="journal article" date="2019" name="G3 (Bethesda)">
        <title>Hybrid Assembly of the Genome of the Entomopathogenic Nematode Steinernema carpocapsae Identifies the X-Chromosome.</title>
        <authorList>
            <person name="Serra L."/>
            <person name="Macchietto M."/>
            <person name="Macias-Munoz A."/>
            <person name="McGill C.J."/>
            <person name="Rodriguez I.M."/>
            <person name="Rodriguez B."/>
            <person name="Murad R."/>
            <person name="Mortazavi A."/>
        </authorList>
    </citation>
    <scope>NUCLEOTIDE SEQUENCE [LARGE SCALE GENOMIC DNA]</scope>
    <source>
        <strain evidence="2 3">ALL</strain>
    </source>
</reference>
<sequence>MKPGVVLSLLFTESMIACCRRCQKSASVVSTVLPVLVIGLCLWPATTRGLSKWKKEEENGFGWLTHLIELFLTAFSDFSEERGTRGRGARTRYRRRREHIV</sequence>
<protein>
    <submittedName>
        <fullName evidence="2">Uncharacterized protein</fullName>
    </submittedName>
</protein>
<evidence type="ECO:0000313" key="3">
    <source>
        <dbReference type="Proteomes" id="UP000298663"/>
    </source>
</evidence>
<evidence type="ECO:0000313" key="2">
    <source>
        <dbReference type="EMBL" id="TMS33751.1"/>
    </source>
</evidence>
<dbReference type="EMBL" id="AZBU02000001">
    <property type="protein sequence ID" value="TMS33751.1"/>
    <property type="molecule type" value="Genomic_DNA"/>
</dbReference>
<dbReference type="AlphaFoldDB" id="A0A4U8ULT9"/>
<keyword evidence="1" id="KW-0472">Membrane</keyword>
<comment type="caution">
    <text evidence="2">The sequence shown here is derived from an EMBL/GenBank/DDBJ whole genome shotgun (WGS) entry which is preliminary data.</text>
</comment>
<evidence type="ECO:0000256" key="1">
    <source>
        <dbReference type="SAM" id="Phobius"/>
    </source>
</evidence>
<keyword evidence="1" id="KW-1133">Transmembrane helix</keyword>
<name>A0A4U8ULT9_STECR</name>
<organism evidence="2 3">
    <name type="scientific">Steinernema carpocapsae</name>
    <name type="common">Entomopathogenic nematode</name>
    <dbReference type="NCBI Taxonomy" id="34508"/>
    <lineage>
        <taxon>Eukaryota</taxon>
        <taxon>Metazoa</taxon>
        <taxon>Ecdysozoa</taxon>
        <taxon>Nematoda</taxon>
        <taxon>Chromadorea</taxon>
        <taxon>Rhabditida</taxon>
        <taxon>Tylenchina</taxon>
        <taxon>Panagrolaimomorpha</taxon>
        <taxon>Strongyloidoidea</taxon>
        <taxon>Steinernematidae</taxon>
        <taxon>Steinernema</taxon>
    </lineage>
</organism>
<gene>
    <name evidence="2" type="ORF">L596_001450</name>
</gene>